<evidence type="ECO:0000313" key="2">
    <source>
        <dbReference type="EMBL" id="KAK5985656.1"/>
    </source>
</evidence>
<dbReference type="AlphaFoldDB" id="A0AAN8FS80"/>
<dbReference type="PRINTS" id="PR00069">
    <property type="entry name" value="ALDKETRDTASE"/>
</dbReference>
<dbReference type="Pfam" id="PF00248">
    <property type="entry name" value="Aldo_ket_red"/>
    <property type="match status" value="3"/>
</dbReference>
<dbReference type="FunFam" id="3.20.20.100:FF:000029">
    <property type="entry name" value="Aldo-keto reductase"/>
    <property type="match status" value="3"/>
</dbReference>
<evidence type="ECO:0000259" key="1">
    <source>
        <dbReference type="Pfam" id="PF00248"/>
    </source>
</evidence>
<evidence type="ECO:0000313" key="3">
    <source>
        <dbReference type="Proteomes" id="UP001331761"/>
    </source>
</evidence>
<dbReference type="Gene3D" id="3.20.20.100">
    <property type="entry name" value="NADP-dependent oxidoreductase domain"/>
    <property type="match status" value="3"/>
</dbReference>
<reference evidence="2 3" key="1">
    <citation type="submission" date="2019-10" db="EMBL/GenBank/DDBJ databases">
        <title>Assembly and Annotation for the nematode Trichostrongylus colubriformis.</title>
        <authorList>
            <person name="Martin J."/>
        </authorList>
    </citation>
    <scope>NUCLEOTIDE SEQUENCE [LARGE SCALE GENOMIC DNA]</scope>
    <source>
        <strain evidence="2">G859</strain>
        <tissue evidence="2">Whole worm</tissue>
    </source>
</reference>
<organism evidence="2 3">
    <name type="scientific">Trichostrongylus colubriformis</name>
    <name type="common">Black scour worm</name>
    <dbReference type="NCBI Taxonomy" id="6319"/>
    <lineage>
        <taxon>Eukaryota</taxon>
        <taxon>Metazoa</taxon>
        <taxon>Ecdysozoa</taxon>
        <taxon>Nematoda</taxon>
        <taxon>Chromadorea</taxon>
        <taxon>Rhabditida</taxon>
        <taxon>Rhabditina</taxon>
        <taxon>Rhabditomorpha</taxon>
        <taxon>Strongyloidea</taxon>
        <taxon>Trichostrongylidae</taxon>
        <taxon>Trichostrongylus</taxon>
    </lineage>
</organism>
<dbReference type="InterPro" id="IPR020471">
    <property type="entry name" value="AKR"/>
</dbReference>
<dbReference type="GO" id="GO:0016491">
    <property type="term" value="F:oxidoreductase activity"/>
    <property type="evidence" value="ECO:0007669"/>
    <property type="project" value="InterPro"/>
</dbReference>
<comment type="caution">
    <text evidence="2">The sequence shown here is derived from an EMBL/GenBank/DDBJ whole genome shotgun (WGS) entry which is preliminary data.</text>
</comment>
<dbReference type="EMBL" id="WIXE01001477">
    <property type="protein sequence ID" value="KAK5985656.1"/>
    <property type="molecule type" value="Genomic_DNA"/>
</dbReference>
<accession>A0AAN8FS80</accession>
<dbReference type="Proteomes" id="UP001331761">
    <property type="component" value="Unassembled WGS sequence"/>
</dbReference>
<keyword evidence="3" id="KW-1185">Reference proteome</keyword>
<dbReference type="InterPro" id="IPR023210">
    <property type="entry name" value="NADP_OxRdtase_dom"/>
</dbReference>
<dbReference type="PROSITE" id="PS00063">
    <property type="entry name" value="ALDOKETO_REDUCTASE_3"/>
    <property type="match status" value="1"/>
</dbReference>
<name>A0AAN8FS80_TRICO</name>
<dbReference type="InterPro" id="IPR018170">
    <property type="entry name" value="Aldo/ket_reductase_CS"/>
</dbReference>
<proteinExistence type="predicted"/>
<protein>
    <recommendedName>
        <fullName evidence="1">NADP-dependent oxidoreductase domain-containing protein</fullName>
    </recommendedName>
</protein>
<feature type="domain" description="NADP-dependent oxidoreductase" evidence="1">
    <location>
        <begin position="535"/>
        <end position="809"/>
    </location>
</feature>
<gene>
    <name evidence="2" type="ORF">GCK32_002070</name>
</gene>
<dbReference type="InterPro" id="IPR036812">
    <property type="entry name" value="NAD(P)_OxRdtase_dom_sf"/>
</dbReference>
<sequence length="835" mass="93482">MFKFSLLFSGFGCSTSGTQKATMAHRCPSITLSNGTKMPQVGLGTWQSTPEEVKAAVKCAIETGYRLIDTAAVYENEDAIGEAIKDLIKDGKIKREELFITTKVWVTHLHPDDTEGSIRKSLGKLQMDYVDLLLSHMPTCFNHDMTEQNKSVTVQDIWRGLEGVYNKGLTKAIGVSNWNGEQIERVMKTANVPIHNCQVELHLYWPQHELHEVCKKHNISLTSYATLGSPGRAKFMPDKFGWKEAPQDLNDPNVKKLAEKYSKTPAEVAMTIGGPTITLSNDVKMPQVGLGTWQSSPDETKTAVKTAIETGYRLIDTAALYKNEDAVGEAVKEMIQAGKVTREELFITTKLWVTHLHPDDAEDAIRESLRQLQLDYVDLYLAHMPTCFNHDMTAQNHSVTVQDIWRGLEGVYKKGLTKAIGVSNWNGEQIERALKNATVPIHNCQVELHLYWPQYELHDLCKKHNISVTSYASLGSPGRVNYKAVATEWVPAQSEMEDPHVKQLAAKYGKTPAQVSMTAAGPMIILSNGVKMPQVGLGTWQSSTDEVKAAVKAAVEAGYRLIDTAACYQNEGAIGEAIKELIEAGKIKREELFVTTKLWATHMHPDDTEGALRESLRLLQLDYVDLYLAHMPACFNHDMSAQNHEVTVQDVWRGLEGVYKKGLAKAIGVSNWNAEQIERVMKTASVPIHNCQVELYLYWPQHELQEVCKKHNISLTSYASLGSPGRVNFSLPGGVKLDWAPAPNALEDEHVKELAKKYSKTPAQILLRYVMDRDIAIIPKSVNPSRIVENFQLFDFALTADDIKLLESAKHRQRLFLQDFMEGHPEDPFAAERKH</sequence>
<feature type="domain" description="NADP-dependent oxidoreductase" evidence="1">
    <location>
        <begin position="288"/>
        <end position="516"/>
    </location>
</feature>
<dbReference type="PROSITE" id="PS00798">
    <property type="entry name" value="ALDOKETO_REDUCTASE_1"/>
    <property type="match status" value="3"/>
</dbReference>
<dbReference type="SUPFAM" id="SSF51430">
    <property type="entry name" value="NAD(P)-linked oxidoreductase"/>
    <property type="match status" value="3"/>
</dbReference>
<dbReference type="PANTHER" id="PTHR11732">
    <property type="entry name" value="ALDO/KETO REDUCTASE"/>
    <property type="match status" value="1"/>
</dbReference>
<feature type="domain" description="NADP-dependent oxidoreductase" evidence="1">
    <location>
        <begin position="41"/>
        <end position="270"/>
    </location>
</feature>